<organism evidence="4 5">
    <name type="scientific">Vibrio maritimus</name>
    <dbReference type="NCBI Taxonomy" id="990268"/>
    <lineage>
        <taxon>Bacteria</taxon>
        <taxon>Pseudomonadati</taxon>
        <taxon>Pseudomonadota</taxon>
        <taxon>Gammaproteobacteria</taxon>
        <taxon>Vibrionales</taxon>
        <taxon>Vibrionaceae</taxon>
        <taxon>Vibrio</taxon>
    </lineage>
</organism>
<evidence type="ECO:0000259" key="3">
    <source>
        <dbReference type="Pfam" id="PF17657"/>
    </source>
</evidence>
<dbReference type="STRING" id="990268.JCM19235_1356"/>
<dbReference type="EMBL" id="BBMR01000017">
    <property type="protein sequence ID" value="GAL23055.1"/>
    <property type="molecule type" value="Genomic_DNA"/>
</dbReference>
<evidence type="ECO:0000313" key="4">
    <source>
        <dbReference type="EMBL" id="GAL23055.1"/>
    </source>
</evidence>
<evidence type="ECO:0000313" key="5">
    <source>
        <dbReference type="Proteomes" id="UP000029228"/>
    </source>
</evidence>
<keyword evidence="4" id="KW-0548">Nucleotidyltransferase</keyword>
<protein>
    <submittedName>
        <fullName evidence="4">DNA polymerase III alpha subunit</fullName>
        <ecNumber evidence="4">2.7.7.7</ecNumber>
    </submittedName>
</protein>
<feature type="region of interest" description="Disordered" evidence="1">
    <location>
        <begin position="396"/>
        <end position="420"/>
    </location>
</feature>
<dbReference type="OrthoDB" id="9803237at2"/>
<dbReference type="EC" id="2.7.7.7" evidence="4"/>
<dbReference type="GO" id="GO:0008408">
    <property type="term" value="F:3'-5' exonuclease activity"/>
    <property type="evidence" value="ECO:0007669"/>
    <property type="project" value="InterPro"/>
</dbReference>
<keyword evidence="5" id="KW-1185">Reference proteome</keyword>
<name>A0A090S5S3_9VIBR</name>
<sequence length="420" mass="47428">MGLIKLDILGLSTLDVIQIAKDKVKERHGKTLDLLSVPLNDEKVLDAFAQGKTVGVFQFTSGGMRSLLKQFGEGGRKLTFEDVYAATALYRPGPLQSGMTEEYVRIKQGIVKPHYEHPKMEPALRETRGIIVYQEQVMQIARDLCGYTMGESDKLRKVMGKKLPEEMEKQREKFVAGAVKCSDMEESHASHLFDQIAKFAGYGFNKSHSVAYTLISYLCMYLKHYYPAEFFAASLSIVKEDALTPIVKDAAEHGVYVVPPCVNNSTDTFEIGYDDKREQHILYAPLNRVKQVSEKGTAMILRVREEIGGRFTSKKHFIESIEKRYCNKRAQDNLNAVGAFCDIDDEAIDPRHPDRLKDQKELIPNLMLNNVKASRYIDLKTVKEEIVKLSKEIQAEATTKKDSQPVSHRSSLIMAPDPSL</sequence>
<dbReference type="Pfam" id="PF17657">
    <property type="entry name" value="DNA_pol3_finger"/>
    <property type="match status" value="1"/>
</dbReference>
<dbReference type="InterPro" id="IPR004805">
    <property type="entry name" value="DnaE2/DnaE/PolC"/>
</dbReference>
<gene>
    <name evidence="4" type="ORF">JCM19235_1356</name>
</gene>
<dbReference type="AlphaFoldDB" id="A0A090S5S3"/>
<dbReference type="PANTHER" id="PTHR32294">
    <property type="entry name" value="DNA POLYMERASE III SUBUNIT ALPHA"/>
    <property type="match status" value="1"/>
</dbReference>
<feature type="domain" description="DNA polymerase III alpha subunit finger" evidence="3">
    <location>
        <begin position="13"/>
        <end position="180"/>
    </location>
</feature>
<reference evidence="4 5" key="1">
    <citation type="submission" date="2014-09" db="EMBL/GenBank/DDBJ databases">
        <title>Vibrio maritimus JCM 19235. (C45) whole genome shotgun sequence.</title>
        <authorList>
            <person name="Sawabe T."/>
            <person name="Meirelles P."/>
            <person name="Nakanishi M."/>
            <person name="Sayaka M."/>
            <person name="Hattori M."/>
            <person name="Ohkuma M."/>
        </authorList>
    </citation>
    <scope>NUCLEOTIDE SEQUENCE [LARGE SCALE GENOMIC DNA]</scope>
    <source>
        <strain evidence="5">JCM19235</strain>
    </source>
</reference>
<dbReference type="Gene3D" id="1.10.150.870">
    <property type="match status" value="1"/>
</dbReference>
<dbReference type="Proteomes" id="UP000029228">
    <property type="component" value="Unassembled WGS sequence"/>
</dbReference>
<evidence type="ECO:0000256" key="1">
    <source>
        <dbReference type="SAM" id="MobiDB-lite"/>
    </source>
</evidence>
<evidence type="ECO:0000259" key="2">
    <source>
        <dbReference type="Pfam" id="PF14579"/>
    </source>
</evidence>
<dbReference type="Pfam" id="PF14579">
    <property type="entry name" value="HHH_6"/>
    <property type="match status" value="1"/>
</dbReference>
<dbReference type="InterPro" id="IPR040982">
    <property type="entry name" value="DNA_pol3_finger"/>
</dbReference>
<comment type="caution">
    <text evidence="4">The sequence shown here is derived from an EMBL/GenBank/DDBJ whole genome shotgun (WGS) entry which is preliminary data.</text>
</comment>
<dbReference type="GO" id="GO:0006260">
    <property type="term" value="P:DNA replication"/>
    <property type="evidence" value="ECO:0007669"/>
    <property type="project" value="InterPro"/>
</dbReference>
<reference evidence="4 5" key="2">
    <citation type="submission" date="2014-09" db="EMBL/GenBank/DDBJ databases">
        <authorList>
            <consortium name="NBRP consortium"/>
            <person name="Sawabe T."/>
            <person name="Meirelles P."/>
            <person name="Nakanishi M."/>
            <person name="Sayaka M."/>
            <person name="Hattori M."/>
            <person name="Ohkuma M."/>
        </authorList>
    </citation>
    <scope>NUCLEOTIDE SEQUENCE [LARGE SCALE GENOMIC DNA]</scope>
    <source>
        <strain evidence="5">JCM19235</strain>
    </source>
</reference>
<keyword evidence="4" id="KW-0808">Transferase</keyword>
<proteinExistence type="predicted"/>
<accession>A0A090S5S3</accession>
<dbReference type="GO" id="GO:0003887">
    <property type="term" value="F:DNA-directed DNA polymerase activity"/>
    <property type="evidence" value="ECO:0007669"/>
    <property type="project" value="UniProtKB-EC"/>
</dbReference>
<dbReference type="InterPro" id="IPR029460">
    <property type="entry name" value="DNAPol_HHH"/>
</dbReference>
<feature type="domain" description="DNA polymerase helix-hairpin-helix motif" evidence="2">
    <location>
        <begin position="254"/>
        <end position="343"/>
    </location>
</feature>
<dbReference type="PANTHER" id="PTHR32294:SF0">
    <property type="entry name" value="DNA POLYMERASE III SUBUNIT ALPHA"/>
    <property type="match status" value="1"/>
</dbReference>